<dbReference type="RefSeq" id="WP_090337714.1">
    <property type="nucleotide sequence ID" value="NZ_FNXY01000005.1"/>
</dbReference>
<dbReference type="PROSITE" id="PS50042">
    <property type="entry name" value="CNMP_BINDING_3"/>
    <property type="match status" value="1"/>
</dbReference>
<keyword evidence="2" id="KW-0808">Transferase</keyword>
<protein>
    <submittedName>
        <fullName evidence="2">cAMP-binding domain of CRP or a regulatory subunit of cAMP-dependent protein kinases</fullName>
    </submittedName>
</protein>
<accession>A0A1H6WSQ1</accession>
<keyword evidence="3" id="KW-1185">Reference proteome</keyword>
<dbReference type="Proteomes" id="UP000199532">
    <property type="component" value="Unassembled WGS sequence"/>
</dbReference>
<dbReference type="OrthoDB" id="1933280at2"/>
<dbReference type="Pfam" id="PF00027">
    <property type="entry name" value="cNMP_binding"/>
    <property type="match status" value="1"/>
</dbReference>
<dbReference type="InterPro" id="IPR018490">
    <property type="entry name" value="cNMP-bd_dom_sf"/>
</dbReference>
<dbReference type="CDD" id="cd00038">
    <property type="entry name" value="CAP_ED"/>
    <property type="match status" value="1"/>
</dbReference>
<dbReference type="InterPro" id="IPR000595">
    <property type="entry name" value="cNMP-bd_dom"/>
</dbReference>
<dbReference type="EMBL" id="FNXY01000005">
    <property type="protein sequence ID" value="SEJ19951.1"/>
    <property type="molecule type" value="Genomic_DNA"/>
</dbReference>
<dbReference type="STRING" id="408657.SAMN04487995_3729"/>
<sequence length="187" mass="22315">MSLRLRKHIEEIITLSDAEFDYILSHFELKKFRKHQYVVQEGNDVDQEYFVLEGLLKSTYLNEDGKEHILQFSMENWWVTDYQAFNNHEKATLNIDCIEDVIVLVLTDSNKNKLCSEMHKMEHFFRIKTNTGYVGLQQRILSFLKFDARSRYMHLIEKYPQLYQRVPKTLMASYLGVSRETLSRFSA</sequence>
<proteinExistence type="predicted"/>
<dbReference type="SUPFAM" id="SSF51206">
    <property type="entry name" value="cAMP-binding domain-like"/>
    <property type="match status" value="1"/>
</dbReference>
<keyword evidence="2" id="KW-0418">Kinase</keyword>
<organism evidence="2 3">
    <name type="scientific">Dyadobacter koreensis</name>
    <dbReference type="NCBI Taxonomy" id="408657"/>
    <lineage>
        <taxon>Bacteria</taxon>
        <taxon>Pseudomonadati</taxon>
        <taxon>Bacteroidota</taxon>
        <taxon>Cytophagia</taxon>
        <taxon>Cytophagales</taxon>
        <taxon>Spirosomataceae</taxon>
        <taxon>Dyadobacter</taxon>
    </lineage>
</organism>
<dbReference type="AlphaFoldDB" id="A0A1H6WSQ1"/>
<evidence type="ECO:0000259" key="1">
    <source>
        <dbReference type="PROSITE" id="PS50042"/>
    </source>
</evidence>
<dbReference type="InterPro" id="IPR014710">
    <property type="entry name" value="RmlC-like_jellyroll"/>
</dbReference>
<dbReference type="GO" id="GO:0016301">
    <property type="term" value="F:kinase activity"/>
    <property type="evidence" value="ECO:0007669"/>
    <property type="project" value="UniProtKB-KW"/>
</dbReference>
<evidence type="ECO:0000313" key="3">
    <source>
        <dbReference type="Proteomes" id="UP000199532"/>
    </source>
</evidence>
<dbReference type="Gene3D" id="2.60.120.10">
    <property type="entry name" value="Jelly Rolls"/>
    <property type="match status" value="1"/>
</dbReference>
<feature type="domain" description="Cyclic nucleotide-binding" evidence="1">
    <location>
        <begin position="11"/>
        <end position="70"/>
    </location>
</feature>
<gene>
    <name evidence="2" type="ORF">SAMN04487995_3729</name>
</gene>
<name>A0A1H6WSQ1_9BACT</name>
<reference evidence="2 3" key="1">
    <citation type="submission" date="2016-10" db="EMBL/GenBank/DDBJ databases">
        <authorList>
            <person name="de Groot N.N."/>
        </authorList>
    </citation>
    <scope>NUCLEOTIDE SEQUENCE [LARGE SCALE GENOMIC DNA]</scope>
    <source>
        <strain evidence="2 3">DSM 19938</strain>
    </source>
</reference>
<evidence type="ECO:0000313" key="2">
    <source>
        <dbReference type="EMBL" id="SEJ19951.1"/>
    </source>
</evidence>